<protein>
    <recommendedName>
        <fullName evidence="3">Transposase DDE domain-containing protein</fullName>
    </recommendedName>
</protein>
<evidence type="ECO:0008006" key="3">
    <source>
        <dbReference type="Google" id="ProtNLM"/>
    </source>
</evidence>
<keyword evidence="2" id="KW-1185">Reference proteome</keyword>
<name>A0ABP9VYX4_9BACT</name>
<sequence>MSLLVIPVVRGRFSKFDQTVHSVHQLCTKTRVLVERFPTWLQNLSRAVAELVKSFEAIIIIRSAPRKS</sequence>
<dbReference type="EMBL" id="BAABRO010000012">
    <property type="protein sequence ID" value="GAA5509062.1"/>
    <property type="molecule type" value="Genomic_DNA"/>
</dbReference>
<organism evidence="1 2">
    <name type="scientific">Novipirellula caenicola</name>
    <dbReference type="NCBI Taxonomy" id="1536901"/>
    <lineage>
        <taxon>Bacteria</taxon>
        <taxon>Pseudomonadati</taxon>
        <taxon>Planctomycetota</taxon>
        <taxon>Planctomycetia</taxon>
        <taxon>Pirellulales</taxon>
        <taxon>Pirellulaceae</taxon>
        <taxon>Novipirellula</taxon>
    </lineage>
</organism>
<gene>
    <name evidence="1" type="ORF">Rcae01_04531</name>
</gene>
<evidence type="ECO:0000313" key="1">
    <source>
        <dbReference type="EMBL" id="GAA5509062.1"/>
    </source>
</evidence>
<evidence type="ECO:0000313" key="2">
    <source>
        <dbReference type="Proteomes" id="UP001416858"/>
    </source>
</evidence>
<dbReference type="Proteomes" id="UP001416858">
    <property type="component" value="Unassembled WGS sequence"/>
</dbReference>
<reference evidence="1 2" key="1">
    <citation type="submission" date="2024-02" db="EMBL/GenBank/DDBJ databases">
        <title>Rhodopirellula caenicola NBRC 110016.</title>
        <authorList>
            <person name="Ichikawa N."/>
            <person name="Katano-Makiyama Y."/>
            <person name="Hidaka K."/>
        </authorList>
    </citation>
    <scope>NUCLEOTIDE SEQUENCE [LARGE SCALE GENOMIC DNA]</scope>
    <source>
        <strain evidence="1 2">NBRC 110016</strain>
    </source>
</reference>
<comment type="caution">
    <text evidence="1">The sequence shown here is derived from an EMBL/GenBank/DDBJ whole genome shotgun (WGS) entry which is preliminary data.</text>
</comment>
<proteinExistence type="predicted"/>
<accession>A0ABP9VYX4</accession>